<evidence type="ECO:0000313" key="4">
    <source>
        <dbReference type="EMBL" id="PYD68070.1"/>
    </source>
</evidence>
<dbReference type="EMBL" id="NKUB01000085">
    <property type="protein sequence ID" value="PYD68070.1"/>
    <property type="molecule type" value="Genomic_DNA"/>
</dbReference>
<comment type="caution">
    <text evidence="4">The sequence shown here is derived from an EMBL/GenBank/DDBJ whole genome shotgun (WGS) entry which is preliminary data.</text>
</comment>
<proteinExistence type="predicted"/>
<dbReference type="NCBIfam" id="NF033545">
    <property type="entry name" value="transpos_IS630"/>
    <property type="match status" value="1"/>
</dbReference>
<dbReference type="Pfam" id="PF13592">
    <property type="entry name" value="HTH_33"/>
    <property type="match status" value="1"/>
</dbReference>
<dbReference type="InterPro" id="IPR047655">
    <property type="entry name" value="Transpos_IS630-like"/>
</dbReference>
<dbReference type="InterPro" id="IPR025959">
    <property type="entry name" value="Winged_HTH_dom"/>
</dbReference>
<keyword evidence="5" id="KW-1185">Reference proteome</keyword>
<reference evidence="4 5" key="1">
    <citation type="submission" date="2017-07" db="EMBL/GenBank/DDBJ databases">
        <title>A draft genome sequence of Komagataeibacter swingsii LMG 22125.</title>
        <authorList>
            <person name="Skraban J."/>
            <person name="Cleenwerck I."/>
            <person name="Vandamme P."/>
            <person name="Trcek J."/>
        </authorList>
    </citation>
    <scope>NUCLEOTIDE SEQUENCE [LARGE SCALE GENOMIC DNA]</scope>
    <source>
        <strain evidence="4 5">LMG 22125</strain>
    </source>
</reference>
<evidence type="ECO:0000256" key="1">
    <source>
        <dbReference type="SAM" id="MobiDB-lite"/>
    </source>
</evidence>
<sequence>MGSPLSLRDDHDSSELRRLARRSRHAGQSRRLLALAAIYDGASRGEAALLAGTDRQSIRDWVLRFNADGPDGLVDRHGGGQKARLTQEMLSALKTRLEERPIPAVHGVVRWRLCDLCGWLHETYGVSLSETRLGQIIRREGFRLLTARPRHYRQDTEAQDIFKKSSPVFMAAIRSRHPGKDIEIWWSDEARIGQKTKLTRRWAKRGTRPRAVADLRTRSAWIFGAICPEKGAAAGLVLPVCNLHGMQLHLAEISRTVAQGAHAVLIVDQAAWHTSQKLDVPYNITILPLPPRAPELNPVENLWQFLRNTWLSNRIFRTYDDIVDIACHAWNQLVNQPWRIMSIGLRNWAHGL</sequence>
<dbReference type="InterPro" id="IPR038717">
    <property type="entry name" value="Tc1-like_DDE_dom"/>
</dbReference>
<dbReference type="InterPro" id="IPR009057">
    <property type="entry name" value="Homeodomain-like_sf"/>
</dbReference>
<dbReference type="Pfam" id="PF13358">
    <property type="entry name" value="DDE_3"/>
    <property type="match status" value="1"/>
</dbReference>
<dbReference type="AlphaFoldDB" id="A0A2V4R730"/>
<gene>
    <name evidence="4" type="ORF">CFR76_17280</name>
</gene>
<protein>
    <submittedName>
        <fullName evidence="4">IS630 family transposase</fullName>
    </submittedName>
</protein>
<feature type="domain" description="Tc1-like transposase DDE" evidence="2">
    <location>
        <begin position="184"/>
        <end position="322"/>
    </location>
</feature>
<feature type="domain" description="Winged helix-turn helix" evidence="3">
    <location>
        <begin position="108"/>
        <end position="164"/>
    </location>
</feature>
<dbReference type="GO" id="GO:0003676">
    <property type="term" value="F:nucleic acid binding"/>
    <property type="evidence" value="ECO:0007669"/>
    <property type="project" value="InterPro"/>
</dbReference>
<name>A0A2V4R730_9PROT</name>
<dbReference type="Proteomes" id="UP000247371">
    <property type="component" value="Unassembled WGS sequence"/>
</dbReference>
<dbReference type="SUPFAM" id="SSF46689">
    <property type="entry name" value="Homeodomain-like"/>
    <property type="match status" value="1"/>
</dbReference>
<accession>A0A2V4R730</accession>
<feature type="compositionally biased region" description="Basic and acidic residues" evidence="1">
    <location>
        <begin position="7"/>
        <end position="18"/>
    </location>
</feature>
<evidence type="ECO:0000259" key="3">
    <source>
        <dbReference type="Pfam" id="PF13592"/>
    </source>
</evidence>
<feature type="region of interest" description="Disordered" evidence="1">
    <location>
        <begin position="1"/>
        <end position="22"/>
    </location>
</feature>
<organism evidence="4 5">
    <name type="scientific">Komagataeibacter swingsii</name>
    <dbReference type="NCBI Taxonomy" id="215220"/>
    <lineage>
        <taxon>Bacteria</taxon>
        <taxon>Pseudomonadati</taxon>
        <taxon>Pseudomonadota</taxon>
        <taxon>Alphaproteobacteria</taxon>
        <taxon>Acetobacterales</taxon>
        <taxon>Acetobacteraceae</taxon>
        <taxon>Komagataeibacter</taxon>
    </lineage>
</organism>
<evidence type="ECO:0000259" key="2">
    <source>
        <dbReference type="Pfam" id="PF13358"/>
    </source>
</evidence>
<dbReference type="Pfam" id="PF13551">
    <property type="entry name" value="HTH_29"/>
    <property type="match status" value="1"/>
</dbReference>
<dbReference type="InterPro" id="IPR036397">
    <property type="entry name" value="RNaseH_sf"/>
</dbReference>
<evidence type="ECO:0000313" key="5">
    <source>
        <dbReference type="Proteomes" id="UP000247371"/>
    </source>
</evidence>
<dbReference type="Gene3D" id="3.30.420.10">
    <property type="entry name" value="Ribonuclease H-like superfamily/Ribonuclease H"/>
    <property type="match status" value="1"/>
</dbReference>